<feature type="domain" description="Carboxylesterase type B" evidence="2">
    <location>
        <begin position="13"/>
        <end position="73"/>
    </location>
</feature>
<name>A0A8S4R8A0_9NEOP</name>
<dbReference type="OrthoDB" id="6926938at2759"/>
<sequence length="90" mass="10697">MNEDIYVNKDHLKEYVNMMTKMWTDFAKTGNPTPDNSWGVKWIPYTSRRKEYLNIDNKVEMAKDGEKERVDFWTKMYNEAGVPVDVKSNL</sequence>
<dbReference type="Gene3D" id="3.40.50.1820">
    <property type="entry name" value="alpha/beta hydrolase"/>
    <property type="match status" value="1"/>
</dbReference>
<gene>
    <name evidence="3" type="primary">jg13985</name>
    <name evidence="3" type="ORF">PAEG_LOCUS11249</name>
</gene>
<dbReference type="EMBL" id="CAKXAJ010024941">
    <property type="protein sequence ID" value="CAH2233121.1"/>
    <property type="molecule type" value="Genomic_DNA"/>
</dbReference>
<dbReference type="Pfam" id="PF00135">
    <property type="entry name" value="COesterase"/>
    <property type="match status" value="1"/>
</dbReference>
<evidence type="ECO:0000313" key="4">
    <source>
        <dbReference type="Proteomes" id="UP000838756"/>
    </source>
</evidence>
<comment type="caution">
    <text evidence="3">The sequence shown here is derived from an EMBL/GenBank/DDBJ whole genome shotgun (WGS) entry which is preliminary data.</text>
</comment>
<organism evidence="3 4">
    <name type="scientific">Pararge aegeria aegeria</name>
    <dbReference type="NCBI Taxonomy" id="348720"/>
    <lineage>
        <taxon>Eukaryota</taxon>
        <taxon>Metazoa</taxon>
        <taxon>Ecdysozoa</taxon>
        <taxon>Arthropoda</taxon>
        <taxon>Hexapoda</taxon>
        <taxon>Insecta</taxon>
        <taxon>Pterygota</taxon>
        <taxon>Neoptera</taxon>
        <taxon>Endopterygota</taxon>
        <taxon>Lepidoptera</taxon>
        <taxon>Glossata</taxon>
        <taxon>Ditrysia</taxon>
        <taxon>Papilionoidea</taxon>
        <taxon>Nymphalidae</taxon>
        <taxon>Satyrinae</taxon>
        <taxon>Satyrini</taxon>
        <taxon>Parargina</taxon>
        <taxon>Pararge</taxon>
    </lineage>
</organism>
<accession>A0A8S4R8A0</accession>
<keyword evidence="4" id="KW-1185">Reference proteome</keyword>
<evidence type="ECO:0000259" key="2">
    <source>
        <dbReference type="Pfam" id="PF00135"/>
    </source>
</evidence>
<dbReference type="InterPro" id="IPR029058">
    <property type="entry name" value="AB_hydrolase_fold"/>
</dbReference>
<dbReference type="AlphaFoldDB" id="A0A8S4R8A0"/>
<dbReference type="InterPro" id="IPR050309">
    <property type="entry name" value="Type-B_Carboxylest/Lipase"/>
</dbReference>
<dbReference type="PANTHER" id="PTHR11559">
    <property type="entry name" value="CARBOXYLESTERASE"/>
    <property type="match status" value="1"/>
</dbReference>
<dbReference type="Proteomes" id="UP000838756">
    <property type="component" value="Unassembled WGS sequence"/>
</dbReference>
<evidence type="ECO:0000313" key="3">
    <source>
        <dbReference type="EMBL" id="CAH2233121.1"/>
    </source>
</evidence>
<evidence type="ECO:0000256" key="1">
    <source>
        <dbReference type="ARBA" id="ARBA00023180"/>
    </source>
</evidence>
<dbReference type="SUPFAM" id="SSF53474">
    <property type="entry name" value="alpha/beta-Hydrolases"/>
    <property type="match status" value="1"/>
</dbReference>
<keyword evidence="1" id="KW-0325">Glycoprotein</keyword>
<protein>
    <submittedName>
        <fullName evidence="3">Jg13985 protein</fullName>
    </submittedName>
</protein>
<dbReference type="InterPro" id="IPR002018">
    <property type="entry name" value="CarbesteraseB"/>
</dbReference>
<reference evidence="3" key="1">
    <citation type="submission" date="2022-03" db="EMBL/GenBank/DDBJ databases">
        <authorList>
            <person name="Lindestad O."/>
        </authorList>
    </citation>
    <scope>NUCLEOTIDE SEQUENCE</scope>
</reference>
<proteinExistence type="predicted"/>